<gene>
    <name evidence="2" type="ORF">AVEN_211091_1</name>
</gene>
<sequence>MGTSCIKREDHTQSPRRGSKLRGSSPNSLRVASKREVNITKLIHHITEGTHHCCCDEHRREPASERMDLWINWITVWKYLVTNSTHTEYLYSSNKQPASELRVSPEEYESAYYNAIPEPWLFLQRVRRAPRARTASSGIQCDAHPEKLGFLHQKKCSEPTIRHPARVLRTLPKRPD</sequence>
<proteinExistence type="predicted"/>
<organism evidence="2 3">
    <name type="scientific">Araneus ventricosus</name>
    <name type="common">Orbweaver spider</name>
    <name type="synonym">Epeira ventricosa</name>
    <dbReference type="NCBI Taxonomy" id="182803"/>
    <lineage>
        <taxon>Eukaryota</taxon>
        <taxon>Metazoa</taxon>
        <taxon>Ecdysozoa</taxon>
        <taxon>Arthropoda</taxon>
        <taxon>Chelicerata</taxon>
        <taxon>Arachnida</taxon>
        <taxon>Araneae</taxon>
        <taxon>Araneomorphae</taxon>
        <taxon>Entelegynae</taxon>
        <taxon>Araneoidea</taxon>
        <taxon>Araneidae</taxon>
        <taxon>Araneus</taxon>
    </lineage>
</organism>
<accession>A0A4Y2GVK1</accession>
<dbReference type="EMBL" id="BGPR01001562">
    <property type="protein sequence ID" value="GBM56756.1"/>
    <property type="molecule type" value="Genomic_DNA"/>
</dbReference>
<dbReference type="Proteomes" id="UP000499080">
    <property type="component" value="Unassembled WGS sequence"/>
</dbReference>
<evidence type="ECO:0000313" key="2">
    <source>
        <dbReference type="EMBL" id="GBM56756.1"/>
    </source>
</evidence>
<evidence type="ECO:0000256" key="1">
    <source>
        <dbReference type="SAM" id="MobiDB-lite"/>
    </source>
</evidence>
<protein>
    <submittedName>
        <fullName evidence="2">Uncharacterized protein</fullName>
    </submittedName>
</protein>
<name>A0A4Y2GVK1_ARAVE</name>
<feature type="compositionally biased region" description="Basic and acidic residues" evidence="1">
    <location>
        <begin position="1"/>
        <end position="13"/>
    </location>
</feature>
<evidence type="ECO:0000313" key="3">
    <source>
        <dbReference type="Proteomes" id="UP000499080"/>
    </source>
</evidence>
<reference evidence="2 3" key="1">
    <citation type="journal article" date="2019" name="Sci. Rep.">
        <title>Orb-weaving spider Araneus ventricosus genome elucidates the spidroin gene catalogue.</title>
        <authorList>
            <person name="Kono N."/>
            <person name="Nakamura H."/>
            <person name="Ohtoshi R."/>
            <person name="Moran D.A.P."/>
            <person name="Shinohara A."/>
            <person name="Yoshida Y."/>
            <person name="Fujiwara M."/>
            <person name="Mori M."/>
            <person name="Tomita M."/>
            <person name="Arakawa K."/>
        </authorList>
    </citation>
    <scope>NUCLEOTIDE SEQUENCE [LARGE SCALE GENOMIC DNA]</scope>
</reference>
<comment type="caution">
    <text evidence="2">The sequence shown here is derived from an EMBL/GenBank/DDBJ whole genome shotgun (WGS) entry which is preliminary data.</text>
</comment>
<dbReference type="AlphaFoldDB" id="A0A4Y2GVK1"/>
<keyword evidence="3" id="KW-1185">Reference proteome</keyword>
<feature type="region of interest" description="Disordered" evidence="1">
    <location>
        <begin position="1"/>
        <end position="29"/>
    </location>
</feature>